<dbReference type="GeneID" id="54420412"/>
<name>A0A6G1FZB4_9PEZI</name>
<proteinExistence type="predicted"/>
<evidence type="ECO:0000256" key="1">
    <source>
        <dbReference type="SAM" id="MobiDB-lite"/>
    </source>
</evidence>
<dbReference type="SMART" id="SM00225">
    <property type="entry name" value="BTB"/>
    <property type="match status" value="1"/>
</dbReference>
<feature type="compositionally biased region" description="Polar residues" evidence="1">
    <location>
        <begin position="104"/>
        <end position="116"/>
    </location>
</feature>
<evidence type="ECO:0000259" key="2">
    <source>
        <dbReference type="PROSITE" id="PS50097"/>
    </source>
</evidence>
<dbReference type="RefSeq" id="XP_033532530.1">
    <property type="nucleotide sequence ID" value="XM_033679842.1"/>
</dbReference>
<feature type="domain" description="BTB" evidence="2">
    <location>
        <begin position="31"/>
        <end position="98"/>
    </location>
</feature>
<evidence type="ECO:0000313" key="5">
    <source>
        <dbReference type="RefSeq" id="XP_033532530.1"/>
    </source>
</evidence>
<dbReference type="PROSITE" id="PS50097">
    <property type="entry name" value="BTB"/>
    <property type="match status" value="1"/>
</dbReference>
<dbReference type="EMBL" id="ML975164">
    <property type="protein sequence ID" value="KAF1810899.1"/>
    <property type="molecule type" value="Genomic_DNA"/>
</dbReference>
<dbReference type="Proteomes" id="UP000504638">
    <property type="component" value="Unplaced"/>
</dbReference>
<evidence type="ECO:0000313" key="3">
    <source>
        <dbReference type="EMBL" id="KAF1810899.1"/>
    </source>
</evidence>
<dbReference type="InterPro" id="IPR000210">
    <property type="entry name" value="BTB/POZ_dom"/>
</dbReference>
<organism evidence="3">
    <name type="scientific">Eremomyces bilateralis CBS 781.70</name>
    <dbReference type="NCBI Taxonomy" id="1392243"/>
    <lineage>
        <taxon>Eukaryota</taxon>
        <taxon>Fungi</taxon>
        <taxon>Dikarya</taxon>
        <taxon>Ascomycota</taxon>
        <taxon>Pezizomycotina</taxon>
        <taxon>Dothideomycetes</taxon>
        <taxon>Dothideomycetes incertae sedis</taxon>
        <taxon>Eremomycetales</taxon>
        <taxon>Eremomycetaceae</taxon>
        <taxon>Eremomyces</taxon>
    </lineage>
</organism>
<dbReference type="CDD" id="cd18186">
    <property type="entry name" value="BTB_POZ_ZBTB_KLHL-like"/>
    <property type="match status" value="1"/>
</dbReference>
<reference evidence="5" key="3">
    <citation type="submission" date="2025-04" db="UniProtKB">
        <authorList>
            <consortium name="RefSeq"/>
        </authorList>
    </citation>
    <scope>IDENTIFICATION</scope>
    <source>
        <strain evidence="5">CBS 781.70</strain>
    </source>
</reference>
<dbReference type="OrthoDB" id="6359816at2759"/>
<dbReference type="AlphaFoldDB" id="A0A6G1FZB4"/>
<dbReference type="PANTHER" id="PTHR47843:SF5">
    <property type="entry name" value="BTB_POZ DOMAIN PROTEIN"/>
    <property type="match status" value="1"/>
</dbReference>
<dbReference type="InterPro" id="IPR011333">
    <property type="entry name" value="SKP1/BTB/POZ_sf"/>
</dbReference>
<gene>
    <name evidence="3 5" type="ORF">P152DRAFT_460190</name>
</gene>
<keyword evidence="4" id="KW-1185">Reference proteome</keyword>
<dbReference type="Pfam" id="PF00651">
    <property type="entry name" value="BTB"/>
    <property type="match status" value="1"/>
</dbReference>
<evidence type="ECO:0000313" key="4">
    <source>
        <dbReference type="Proteomes" id="UP000504638"/>
    </source>
</evidence>
<sequence>MSAAPISTPTEAPRQELMSALSTLLEAGKYSDLTIVSGSKTYAVHRAIICSRSGFFDGAVSSPFRESQSSIIDLSEDDPTAVEHMVHYFYHLDYLLPPQPRLHTPQSSPAQSLPTSPMSPPGSAFSPLSPCSATAQQSFRRPRKLNLAMVEDPLIATAAANAHNVDSCLPLSPEMPASPSVGTKSNPFTLDSALDDTGSDTNPFELLSDLEVSPTPEPHLMAHARVYALADKYHIAGLKTLAGAKFACQVQTHWAGEEFADSLVEVYENSLETDRGLRDVCLQVFREHREIAERREIQEAVKGTPELAWELLRTTLGLPIC</sequence>
<reference evidence="5" key="2">
    <citation type="submission" date="2020-04" db="EMBL/GenBank/DDBJ databases">
        <authorList>
            <consortium name="NCBI Genome Project"/>
        </authorList>
    </citation>
    <scope>NUCLEOTIDE SEQUENCE</scope>
    <source>
        <strain evidence="5">CBS 781.70</strain>
    </source>
</reference>
<reference evidence="3 5" key="1">
    <citation type="submission" date="2020-01" db="EMBL/GenBank/DDBJ databases">
        <authorList>
            <consortium name="DOE Joint Genome Institute"/>
            <person name="Haridas S."/>
            <person name="Albert R."/>
            <person name="Binder M."/>
            <person name="Bloem J."/>
            <person name="Labutti K."/>
            <person name="Salamov A."/>
            <person name="Andreopoulos B."/>
            <person name="Baker S.E."/>
            <person name="Barry K."/>
            <person name="Bills G."/>
            <person name="Bluhm B.H."/>
            <person name="Cannon C."/>
            <person name="Castanera R."/>
            <person name="Culley D.E."/>
            <person name="Daum C."/>
            <person name="Ezra D."/>
            <person name="Gonzalez J.B."/>
            <person name="Henrissat B."/>
            <person name="Kuo A."/>
            <person name="Liang C."/>
            <person name="Lipzen A."/>
            <person name="Lutzoni F."/>
            <person name="Magnuson J."/>
            <person name="Mondo S."/>
            <person name="Nolan M."/>
            <person name="Ohm R."/>
            <person name="Pangilinan J."/>
            <person name="Park H.-J."/>
            <person name="Ramirez L."/>
            <person name="Alfaro M."/>
            <person name="Sun H."/>
            <person name="Tritt A."/>
            <person name="Yoshinaga Y."/>
            <person name="Zwiers L.-H."/>
            <person name="Turgeon B.G."/>
            <person name="Goodwin S.B."/>
            <person name="Spatafora J.W."/>
            <person name="Crous P.W."/>
            <person name="Grigoriev I.V."/>
        </authorList>
    </citation>
    <scope>NUCLEOTIDE SEQUENCE</scope>
    <source>
        <strain evidence="3 5">CBS 781.70</strain>
    </source>
</reference>
<dbReference type="SUPFAM" id="SSF54695">
    <property type="entry name" value="POZ domain"/>
    <property type="match status" value="1"/>
</dbReference>
<accession>A0A6G1FZB4</accession>
<dbReference type="Gene3D" id="3.30.710.10">
    <property type="entry name" value="Potassium Channel Kv1.1, Chain A"/>
    <property type="match status" value="1"/>
</dbReference>
<protein>
    <recommendedName>
        <fullName evidence="2">BTB domain-containing protein</fullName>
    </recommendedName>
</protein>
<feature type="region of interest" description="Disordered" evidence="1">
    <location>
        <begin position="100"/>
        <end position="132"/>
    </location>
</feature>
<dbReference type="PANTHER" id="PTHR47843">
    <property type="entry name" value="BTB DOMAIN-CONTAINING PROTEIN-RELATED"/>
    <property type="match status" value="1"/>
</dbReference>